<dbReference type="GO" id="GO:1990112">
    <property type="term" value="C:RQC complex"/>
    <property type="evidence" value="ECO:0007669"/>
    <property type="project" value="TreeGrafter"/>
</dbReference>
<name>A0A1E4S6G5_CYBJN</name>
<feature type="compositionally biased region" description="Basic and acidic residues" evidence="1">
    <location>
        <begin position="7"/>
        <end position="16"/>
    </location>
</feature>
<dbReference type="InterPro" id="IPR006994">
    <property type="entry name" value="TCF25/Rqc1"/>
</dbReference>
<feature type="compositionally biased region" description="Basic and acidic residues" evidence="1">
    <location>
        <begin position="57"/>
        <end position="71"/>
    </location>
</feature>
<organism evidence="2 3">
    <name type="scientific">Cyberlindnera jadinii (strain ATCC 18201 / CBS 1600 / BCRC 20928 / JCM 3617 / NBRC 0987 / NRRL Y-1542)</name>
    <name type="common">Torula yeast</name>
    <name type="synonym">Candida utilis</name>
    <dbReference type="NCBI Taxonomy" id="983966"/>
    <lineage>
        <taxon>Eukaryota</taxon>
        <taxon>Fungi</taxon>
        <taxon>Dikarya</taxon>
        <taxon>Ascomycota</taxon>
        <taxon>Saccharomycotina</taxon>
        <taxon>Saccharomycetes</taxon>
        <taxon>Phaffomycetales</taxon>
        <taxon>Phaffomycetaceae</taxon>
        <taxon>Cyberlindnera</taxon>
    </lineage>
</organism>
<dbReference type="PANTHER" id="PTHR22684">
    <property type="entry name" value="NULP1-RELATED"/>
    <property type="match status" value="1"/>
</dbReference>
<evidence type="ECO:0000256" key="1">
    <source>
        <dbReference type="SAM" id="MobiDB-lite"/>
    </source>
</evidence>
<evidence type="ECO:0000313" key="3">
    <source>
        <dbReference type="Proteomes" id="UP000094389"/>
    </source>
</evidence>
<dbReference type="GO" id="GO:0072344">
    <property type="term" value="P:rescue of stalled ribosome"/>
    <property type="evidence" value="ECO:0007669"/>
    <property type="project" value="TreeGrafter"/>
</dbReference>
<dbReference type="Pfam" id="PF04910">
    <property type="entry name" value="Tcf25"/>
    <property type="match status" value="1"/>
</dbReference>
<accession>A0A1E4S6G5</accession>
<dbReference type="PANTHER" id="PTHR22684:SF0">
    <property type="entry name" value="RIBOSOME QUALITY CONTROL COMPLEX SUBUNIT TCF25"/>
    <property type="match status" value="1"/>
</dbReference>
<keyword evidence="3" id="KW-1185">Reference proteome</keyword>
<dbReference type="GeneID" id="30989041"/>
<dbReference type="GO" id="GO:1990116">
    <property type="term" value="P:ribosome-associated ubiquitin-dependent protein catabolic process"/>
    <property type="evidence" value="ECO:0007669"/>
    <property type="project" value="TreeGrafter"/>
</dbReference>
<sequence length="645" mass="74386">MSSRALRRLERQRETLASEEAPEVDDEVEYQHPPQQQKAKKNLFALIGDNSDDDVDDHARDDTDEAVKPEPMKVSLPTKSQKRKNKKKAKAQVAKEDSEDDFDKVLKEYGIEPEQAIDTTQELDMDEDDEDDTAHFILDPSFRFFTPKKQVRCAKLLSVDTKDLDPDNEFKKLFGKLSQEAIDDANSTTSTSIPPEDLQKIRRMARIVRGWGGRDRRSIPGTTRKLVLTKIRDDWIPTQKKDMTMEELTAREIVQDRLSTSEDWIDVINNDVTTELKYGIKYYKFERGEDSKMANSQFFASVVLRPNHEAVAQLLGRYPYHVETILQVALILIRQGDKSNSNGLVERALFAFDRAFKQSFEIGNGLSRLPFNYYLNREFYLAIFRYIQVLTKKGTHYTAFTYAKLLLSLDPSEDPFGVRYFIDFYACIAGEFQWLVDFVNSALVKTYTNWYTPGLAYSCPLALLSLGKHKEAKEALQRAFVAHPYTGYKLLESIGLADDIPVNDYSVFEVGPEIEATTTAYLLQAPAIWKNAQDRTFLHDTLLEFIRSEIALDNTREKNGLIPNNFIRFAILSDEGKVMAKIPKEWWEENEIFEYDILPPKVGNVERLEDFIDDRIMNSFTDDEHLMEMVRNMSLQELIDNAPHD</sequence>
<evidence type="ECO:0000313" key="2">
    <source>
        <dbReference type="EMBL" id="ODV75070.1"/>
    </source>
</evidence>
<dbReference type="OrthoDB" id="205993at2759"/>
<reference evidence="2 3" key="1">
    <citation type="journal article" date="2016" name="Proc. Natl. Acad. Sci. U.S.A.">
        <title>Comparative genomics of biotechnologically important yeasts.</title>
        <authorList>
            <person name="Riley R."/>
            <person name="Haridas S."/>
            <person name="Wolfe K.H."/>
            <person name="Lopes M.R."/>
            <person name="Hittinger C.T."/>
            <person name="Goeker M."/>
            <person name="Salamov A.A."/>
            <person name="Wisecaver J.H."/>
            <person name="Long T.M."/>
            <person name="Calvey C.H."/>
            <person name="Aerts A.L."/>
            <person name="Barry K.W."/>
            <person name="Choi C."/>
            <person name="Clum A."/>
            <person name="Coughlan A.Y."/>
            <person name="Deshpande S."/>
            <person name="Douglass A.P."/>
            <person name="Hanson S.J."/>
            <person name="Klenk H.-P."/>
            <person name="LaButti K.M."/>
            <person name="Lapidus A."/>
            <person name="Lindquist E.A."/>
            <person name="Lipzen A.M."/>
            <person name="Meier-Kolthoff J.P."/>
            <person name="Ohm R.A."/>
            <person name="Otillar R.P."/>
            <person name="Pangilinan J.L."/>
            <person name="Peng Y."/>
            <person name="Rokas A."/>
            <person name="Rosa C.A."/>
            <person name="Scheuner C."/>
            <person name="Sibirny A.A."/>
            <person name="Slot J.C."/>
            <person name="Stielow J.B."/>
            <person name="Sun H."/>
            <person name="Kurtzman C.P."/>
            <person name="Blackwell M."/>
            <person name="Grigoriev I.V."/>
            <person name="Jeffries T.W."/>
        </authorList>
    </citation>
    <scope>NUCLEOTIDE SEQUENCE [LARGE SCALE GENOMIC DNA]</scope>
    <source>
        <strain evidence="3">ATCC 18201 / CBS 1600 / BCRC 20928 / JCM 3617 / NBRC 0987 / NRRL Y-1542</strain>
    </source>
</reference>
<dbReference type="RefSeq" id="XP_020072109.1">
    <property type="nucleotide sequence ID" value="XM_020214645.1"/>
</dbReference>
<feature type="compositionally biased region" description="Basic residues" evidence="1">
    <location>
        <begin position="80"/>
        <end position="90"/>
    </location>
</feature>
<feature type="region of interest" description="Disordered" evidence="1">
    <location>
        <begin position="1"/>
        <end position="99"/>
    </location>
</feature>
<proteinExistence type="predicted"/>
<gene>
    <name evidence="2" type="ORF">CYBJADRAFT_166828</name>
</gene>
<dbReference type="STRING" id="983966.A0A1E4S6G5"/>
<dbReference type="Proteomes" id="UP000094389">
    <property type="component" value="Unassembled WGS sequence"/>
</dbReference>
<dbReference type="AlphaFoldDB" id="A0A1E4S6G5"/>
<dbReference type="EMBL" id="KV453927">
    <property type="protein sequence ID" value="ODV75070.1"/>
    <property type="molecule type" value="Genomic_DNA"/>
</dbReference>
<protein>
    <submittedName>
        <fullName evidence="2">DUF654-domain-containing protein</fullName>
    </submittedName>
</protein>
<dbReference type="OMA" id="IWGKMPP"/>